<dbReference type="PANTHER" id="PTHR30363">
    <property type="entry name" value="HTH-TYPE TRANSCRIPTIONAL REGULATOR SRLR-RELATED"/>
    <property type="match status" value="1"/>
</dbReference>
<name>A0ABR7F0F9_9FIRM</name>
<dbReference type="SUPFAM" id="SSF46785">
    <property type="entry name" value="Winged helix' DNA-binding domain"/>
    <property type="match status" value="1"/>
</dbReference>
<dbReference type="RefSeq" id="WP_117538529.1">
    <property type="nucleotide sequence ID" value="NZ_JACOOY010000026.1"/>
</dbReference>
<proteinExistence type="predicted"/>
<dbReference type="Pfam" id="PF08220">
    <property type="entry name" value="HTH_DeoR"/>
    <property type="match status" value="1"/>
</dbReference>
<gene>
    <name evidence="5" type="ORF">H8S07_13850</name>
</gene>
<reference evidence="5 6" key="1">
    <citation type="submission" date="2020-08" db="EMBL/GenBank/DDBJ databases">
        <title>Genome public.</title>
        <authorList>
            <person name="Liu C."/>
            <person name="Sun Q."/>
        </authorList>
    </citation>
    <scope>NUCLEOTIDE SEQUENCE [LARGE SCALE GENOMIC DNA]</scope>
    <source>
        <strain evidence="5 6">NSJ-36</strain>
    </source>
</reference>
<dbReference type="InterPro" id="IPR036390">
    <property type="entry name" value="WH_DNA-bd_sf"/>
</dbReference>
<dbReference type="InterPro" id="IPR050313">
    <property type="entry name" value="Carb_Metab_HTH_regulators"/>
</dbReference>
<dbReference type="Pfam" id="PF00455">
    <property type="entry name" value="DeoRC"/>
    <property type="match status" value="1"/>
</dbReference>
<evidence type="ECO:0000256" key="2">
    <source>
        <dbReference type="ARBA" id="ARBA00023125"/>
    </source>
</evidence>
<accession>A0ABR7F0F9</accession>
<evidence type="ECO:0000313" key="5">
    <source>
        <dbReference type="EMBL" id="MBC5666310.1"/>
    </source>
</evidence>
<keyword evidence="2" id="KW-0238">DNA-binding</keyword>
<dbReference type="EMBL" id="JACOOY010000026">
    <property type="protein sequence ID" value="MBC5666310.1"/>
    <property type="molecule type" value="Genomic_DNA"/>
</dbReference>
<dbReference type="Proteomes" id="UP000647235">
    <property type="component" value="Unassembled WGS sequence"/>
</dbReference>
<protein>
    <submittedName>
        <fullName evidence="5">DeoR/GlpR transcriptional regulator</fullName>
    </submittedName>
</protein>
<dbReference type="PROSITE" id="PS51000">
    <property type="entry name" value="HTH_DEOR_2"/>
    <property type="match status" value="1"/>
</dbReference>
<dbReference type="InterPro" id="IPR036388">
    <property type="entry name" value="WH-like_DNA-bd_sf"/>
</dbReference>
<feature type="domain" description="HTH deoR-type" evidence="4">
    <location>
        <begin position="3"/>
        <end position="58"/>
    </location>
</feature>
<organism evidence="5 6">
    <name type="scientific">Dorea hominis</name>
    <dbReference type="NCBI Taxonomy" id="2763040"/>
    <lineage>
        <taxon>Bacteria</taxon>
        <taxon>Bacillati</taxon>
        <taxon>Bacillota</taxon>
        <taxon>Clostridia</taxon>
        <taxon>Lachnospirales</taxon>
        <taxon>Lachnospiraceae</taxon>
        <taxon>Dorea</taxon>
    </lineage>
</organism>
<evidence type="ECO:0000256" key="1">
    <source>
        <dbReference type="ARBA" id="ARBA00023015"/>
    </source>
</evidence>
<dbReference type="PRINTS" id="PR00037">
    <property type="entry name" value="HTHLACR"/>
</dbReference>
<comment type="caution">
    <text evidence="5">The sequence shown here is derived from an EMBL/GenBank/DDBJ whole genome shotgun (WGS) entry which is preliminary data.</text>
</comment>
<dbReference type="InterPro" id="IPR037171">
    <property type="entry name" value="NagB/RpiA_transferase-like"/>
</dbReference>
<dbReference type="SMART" id="SM01134">
    <property type="entry name" value="DeoRC"/>
    <property type="match status" value="1"/>
</dbReference>
<evidence type="ECO:0000313" key="6">
    <source>
        <dbReference type="Proteomes" id="UP000647235"/>
    </source>
</evidence>
<dbReference type="Gene3D" id="1.10.10.10">
    <property type="entry name" value="Winged helix-like DNA-binding domain superfamily/Winged helix DNA-binding domain"/>
    <property type="match status" value="1"/>
</dbReference>
<dbReference type="PANTHER" id="PTHR30363:SF44">
    <property type="entry name" value="AGA OPERON TRANSCRIPTIONAL REPRESSOR-RELATED"/>
    <property type="match status" value="1"/>
</dbReference>
<sequence length="274" mass="30602">MYSQERKTKIIDLLGAQSSVSVNVLADMLHTSKETIRRDLKSLEAEGILTRTHGGAILNANPLNVGTAAKYGDTVLNSESPFLLRHGRNIPQKKLIAQKAASLIENRDTIFIDNSSTTLFLLDYIPKEMHLTIITNSVKVLLEAAKLENPNLSLICLAGFYNGNNYSLYGTRTIKSSEEFYPDKTFISCTGVTLNKRLTDISLNEIDTKKAMMDKSEETYLLVDHTKFEVAGPFFLGNFNEIDCIVTDNFNYTPEVSETLRTITKKHGVRIITA</sequence>
<keyword evidence="6" id="KW-1185">Reference proteome</keyword>
<dbReference type="SUPFAM" id="SSF100950">
    <property type="entry name" value="NagB/RpiA/CoA transferase-like"/>
    <property type="match status" value="1"/>
</dbReference>
<keyword evidence="3" id="KW-0804">Transcription</keyword>
<dbReference type="SMART" id="SM00420">
    <property type="entry name" value="HTH_DEOR"/>
    <property type="match status" value="1"/>
</dbReference>
<dbReference type="InterPro" id="IPR001034">
    <property type="entry name" value="DeoR_HTH"/>
</dbReference>
<evidence type="ECO:0000256" key="3">
    <source>
        <dbReference type="ARBA" id="ARBA00023163"/>
    </source>
</evidence>
<dbReference type="InterPro" id="IPR014036">
    <property type="entry name" value="DeoR-like_C"/>
</dbReference>
<keyword evidence="1" id="KW-0805">Transcription regulation</keyword>
<dbReference type="PROSITE" id="PS00894">
    <property type="entry name" value="HTH_DEOR_1"/>
    <property type="match status" value="1"/>
</dbReference>
<dbReference type="InterPro" id="IPR018356">
    <property type="entry name" value="Tscrpt_reg_HTH_DeoR_CS"/>
</dbReference>
<dbReference type="Gene3D" id="3.40.50.1360">
    <property type="match status" value="1"/>
</dbReference>
<evidence type="ECO:0000259" key="4">
    <source>
        <dbReference type="PROSITE" id="PS51000"/>
    </source>
</evidence>